<dbReference type="AlphaFoldDB" id="A0A6G0VNN0"/>
<organism evidence="2 3">
    <name type="scientific">Aphis craccivora</name>
    <name type="common">Cowpea aphid</name>
    <dbReference type="NCBI Taxonomy" id="307492"/>
    <lineage>
        <taxon>Eukaryota</taxon>
        <taxon>Metazoa</taxon>
        <taxon>Ecdysozoa</taxon>
        <taxon>Arthropoda</taxon>
        <taxon>Hexapoda</taxon>
        <taxon>Insecta</taxon>
        <taxon>Pterygota</taxon>
        <taxon>Neoptera</taxon>
        <taxon>Paraneoptera</taxon>
        <taxon>Hemiptera</taxon>
        <taxon>Sternorrhyncha</taxon>
        <taxon>Aphidomorpha</taxon>
        <taxon>Aphidoidea</taxon>
        <taxon>Aphididae</taxon>
        <taxon>Aphidini</taxon>
        <taxon>Aphis</taxon>
        <taxon>Aphis</taxon>
    </lineage>
</organism>
<evidence type="ECO:0000259" key="1">
    <source>
        <dbReference type="Pfam" id="PF25273"/>
    </source>
</evidence>
<dbReference type="Proteomes" id="UP000478052">
    <property type="component" value="Unassembled WGS sequence"/>
</dbReference>
<comment type="caution">
    <text evidence="2">The sequence shown here is derived from an EMBL/GenBank/DDBJ whole genome shotgun (WGS) entry which is preliminary data.</text>
</comment>
<dbReference type="EMBL" id="VUJU01015281">
    <property type="protein sequence ID" value="KAF0695234.1"/>
    <property type="molecule type" value="Genomic_DNA"/>
</dbReference>
<gene>
    <name evidence="2" type="ORF">FWK35_00038743</name>
</gene>
<dbReference type="InterPro" id="IPR057191">
    <property type="entry name" value="DUF7869"/>
</dbReference>
<keyword evidence="3" id="KW-1185">Reference proteome</keyword>
<feature type="domain" description="DUF7869" evidence="1">
    <location>
        <begin position="235"/>
        <end position="346"/>
    </location>
</feature>
<feature type="non-terminal residue" evidence="2">
    <location>
        <position position="1"/>
    </location>
</feature>
<dbReference type="Pfam" id="PF25273">
    <property type="entry name" value="DUF7869"/>
    <property type="match status" value="1"/>
</dbReference>
<name>A0A6G0VNN0_APHCR</name>
<accession>A0A6G0VNN0</accession>
<proteinExistence type="predicted"/>
<dbReference type="PANTHER" id="PTHR10773:SF19">
    <property type="match status" value="1"/>
</dbReference>
<sequence>VLRCTPKGKIKPYIDGRGRQLSVNKYKHLDLVENHIESFNPTISHYRREHAPNVRYLPSDVTINFMHQNFLEKYPEPDFFISYAYYRDQVKKKNISFTQLGHEECEVCESLKIHEHSKDQMVPDCTVCATYLTHIKKANAARSLYQEHAKNNYNDEKSIYFSVDLQKIIMLPRLDTFKKVLFIKRIVAYHESFVPLGKKGNLQPFACVWHEGISGRKKEDLISTFFNFFSHHRDANTITIWLDNCSSQNKNWCLLSFLVYIINSDQISANEIVLNFFEAGHTFMSADSFHHQVEQSLKHQKKTYDFEDFVKAVGAANKSRVDLKIMNYFDFYLWIDYKSQQKISKSTNRVLLKDVVSIKAVRDKFILYTKCNFEEEYSELDFLKKNVMKMSGMARPEPLKGPCGIPVEKKNDILNNLKQVIPQNRKQFWENIPVHS</sequence>
<reference evidence="2 3" key="1">
    <citation type="submission" date="2019-08" db="EMBL/GenBank/DDBJ databases">
        <title>Whole genome of Aphis craccivora.</title>
        <authorList>
            <person name="Voronova N.V."/>
            <person name="Shulinski R.S."/>
            <person name="Bandarenka Y.V."/>
            <person name="Zhorov D.G."/>
            <person name="Warner D."/>
        </authorList>
    </citation>
    <scope>NUCLEOTIDE SEQUENCE [LARGE SCALE GENOMIC DNA]</scope>
    <source>
        <strain evidence="2">180601</strain>
        <tissue evidence="2">Whole Body</tissue>
    </source>
</reference>
<evidence type="ECO:0000313" key="3">
    <source>
        <dbReference type="Proteomes" id="UP000478052"/>
    </source>
</evidence>
<dbReference type="OrthoDB" id="6617150at2759"/>
<feature type="non-terminal residue" evidence="2">
    <location>
        <position position="436"/>
    </location>
</feature>
<dbReference type="PANTHER" id="PTHR10773">
    <property type="entry name" value="DNA-DIRECTED RNA POLYMERASES I, II, AND III SUBUNIT RPABC2"/>
    <property type="match status" value="1"/>
</dbReference>
<protein>
    <recommendedName>
        <fullName evidence="1">DUF7869 domain-containing protein</fullName>
    </recommendedName>
</protein>
<evidence type="ECO:0000313" key="2">
    <source>
        <dbReference type="EMBL" id="KAF0695234.1"/>
    </source>
</evidence>